<comment type="caution">
    <text evidence="5">The sequence shown here is derived from an EMBL/GenBank/DDBJ whole genome shotgun (WGS) entry which is preliminary data.</text>
</comment>
<name>A0A9X3B8T2_9BACT</name>
<keyword evidence="3" id="KW-0325">Glycoprotein</keyword>
<feature type="domain" description="ASPIC/UnbV" evidence="4">
    <location>
        <begin position="537"/>
        <end position="604"/>
    </location>
</feature>
<evidence type="ECO:0000256" key="1">
    <source>
        <dbReference type="ARBA" id="ARBA00022729"/>
    </source>
</evidence>
<dbReference type="InterPro" id="IPR028994">
    <property type="entry name" value="Integrin_alpha_N"/>
</dbReference>
<gene>
    <name evidence="5" type="ORF">OCK74_13640</name>
</gene>
<accession>A0A9X3B8T2</accession>
<dbReference type="PANTHER" id="PTHR16026">
    <property type="entry name" value="CARTILAGE ACIDIC PROTEIN 1"/>
    <property type="match status" value="1"/>
</dbReference>
<evidence type="ECO:0000259" key="4">
    <source>
        <dbReference type="Pfam" id="PF07593"/>
    </source>
</evidence>
<dbReference type="SMART" id="SM00191">
    <property type="entry name" value="Int_alpha"/>
    <property type="match status" value="2"/>
</dbReference>
<dbReference type="InterPro" id="IPR013519">
    <property type="entry name" value="Int_alpha_beta-p"/>
</dbReference>
<keyword evidence="2" id="KW-0677">Repeat</keyword>
<dbReference type="Pfam" id="PF07593">
    <property type="entry name" value="UnbV_ASPIC"/>
    <property type="match status" value="1"/>
</dbReference>
<dbReference type="RefSeq" id="WP_279297600.1">
    <property type="nucleotide sequence ID" value="NZ_JAOTIF010000010.1"/>
</dbReference>
<evidence type="ECO:0000313" key="6">
    <source>
        <dbReference type="Proteomes" id="UP001155483"/>
    </source>
</evidence>
<dbReference type="AlphaFoldDB" id="A0A9X3B8T2"/>
<dbReference type="InterPro" id="IPR011519">
    <property type="entry name" value="UnbV_ASPIC"/>
</dbReference>
<sequence>MILPSFFNRITVFLLPLILLQACSGKQSLFTPLPAHKTGIYFKNTITENNNDSTLISEFAYMGGGVGIGDFNNDGKKDIFFSANQVSSRLYINNGHLQFQDQTEKAGVATHVWATGVSIVDINNDGFDDIYLCVFGKNLKQPSKNLLFINQHDLTFKEQAEEYGLADTGYSTQAAFLDYDKDGDLDMYLLNYRLNGPNANDVFPKDLSGKSVANDRLYRNDGDSHHQGHPHFTDVSAAACIKEDGYGLGVAVSDYNGDNWPDIYVANDFLSNDELWLNNKNGTFTNCISRTLKHQSYSSMGADAADINNDALPDVVTLDMMPEYNERKKLTYSFMNYERYELERSLGYEPEFMRNMLQLNNGVQIHQDTALPFFSEIGQLANISETDWSWSVLMADFNNDGWKDMHITNGIGRDYINADFIQYSASLQNLSSEIEKRKLLNKRLAALEHVELKNYLYLNNRDYTFKDQSIDGGIGEPSLSGGAAYADLDNDGDLDLVVNNINKDAFVLLNNTIQKNKPETNHSLQVILRGNSFNKDGIGSKVLVYQKGLVQMQEQMPVRGYMSSVDRTLIFGLGSDIKVDSLVVTWSNDKKQTLTNIRSDQAITLFQNKAVDAFSPAPLPTAHLFTDVTSQRNALYQHKDVPVNDFAWQRLLPQKYSQLGPFITTGDVNGDGMQDFFAGGGFNSKGQLFLQDAHGTFQSIGQIAKDPMQEDSDCLFFDADGDGDQDLLITYGDIRYEDTSGYYTPRLFINDGKGNFQPDHTAIPGSVKTIAGCVRAADFDKDGDLDLFIGGRVSKSYPASPQSFLLQNDHGKFTDVTLKVCPELKKAGMITSVVWADVDQDQQPEIIIAGEWMPIRFFKNIKGRFKEITNMTGLDQNSGMWRSLIAVDADKDGDLDLIAGNLGQNCKYHISPTEPMILFAKDLDKNGSIDPIPFYYIRDGEKSKHLYPAINRDLLADQVPAVKKKFLKHEKYAMAAFQDIFQNQEGVIELMCNETSSCYFENTGKGKFIKHPLPKEAQFAPVNAILCDDFDGDGINDLLIAGNEYHTEVMTGRYDASYGLFLKGTKKGFIPVPPIRSGFIVNGDVRSMTIVNTKDKSKLVVVGINDDSLRIFSVNTGH</sequence>
<dbReference type="InterPro" id="IPR013517">
    <property type="entry name" value="FG-GAP"/>
</dbReference>
<reference evidence="5" key="1">
    <citation type="submission" date="2022-09" db="EMBL/GenBank/DDBJ databases">
        <authorList>
            <person name="Yuan C."/>
            <person name="Ke Z."/>
        </authorList>
    </citation>
    <scope>NUCLEOTIDE SEQUENCE</scope>
    <source>
        <strain evidence="5">LB-8</strain>
    </source>
</reference>
<organism evidence="5 6">
    <name type="scientific">Paraflavisolibacter caeni</name>
    <dbReference type="NCBI Taxonomy" id="2982496"/>
    <lineage>
        <taxon>Bacteria</taxon>
        <taxon>Pseudomonadati</taxon>
        <taxon>Bacteroidota</taxon>
        <taxon>Chitinophagia</taxon>
        <taxon>Chitinophagales</taxon>
        <taxon>Chitinophagaceae</taxon>
        <taxon>Paraflavisolibacter</taxon>
    </lineage>
</organism>
<dbReference type="InterPro" id="IPR027039">
    <property type="entry name" value="Crtac1"/>
</dbReference>
<dbReference type="Gene3D" id="2.130.10.130">
    <property type="entry name" value="Integrin alpha, N-terminal"/>
    <property type="match status" value="4"/>
</dbReference>
<evidence type="ECO:0000256" key="2">
    <source>
        <dbReference type="ARBA" id="ARBA00022737"/>
    </source>
</evidence>
<evidence type="ECO:0000256" key="3">
    <source>
        <dbReference type="ARBA" id="ARBA00023180"/>
    </source>
</evidence>
<keyword evidence="1" id="KW-0732">Signal</keyword>
<reference evidence="5" key="2">
    <citation type="submission" date="2023-04" db="EMBL/GenBank/DDBJ databases">
        <title>Paracnuella aquatica gen. nov., sp. nov., a member of the family Chitinophagaceae isolated from a hot spring.</title>
        <authorList>
            <person name="Wang C."/>
        </authorList>
    </citation>
    <scope>NUCLEOTIDE SEQUENCE</scope>
    <source>
        <strain evidence="5">LB-8</strain>
    </source>
</reference>
<dbReference type="Pfam" id="PF13517">
    <property type="entry name" value="FG-GAP_3"/>
    <property type="match status" value="6"/>
</dbReference>
<dbReference type="Proteomes" id="UP001155483">
    <property type="component" value="Unassembled WGS sequence"/>
</dbReference>
<keyword evidence="6" id="KW-1185">Reference proteome</keyword>
<dbReference type="PANTHER" id="PTHR16026:SF0">
    <property type="entry name" value="CARTILAGE ACIDIC PROTEIN 1"/>
    <property type="match status" value="1"/>
</dbReference>
<dbReference type="SUPFAM" id="SSF69318">
    <property type="entry name" value="Integrin alpha N-terminal domain"/>
    <property type="match status" value="2"/>
</dbReference>
<evidence type="ECO:0000313" key="5">
    <source>
        <dbReference type="EMBL" id="MCU7550161.1"/>
    </source>
</evidence>
<proteinExistence type="predicted"/>
<protein>
    <submittedName>
        <fullName evidence="5">VCBS repeat-containing protein</fullName>
    </submittedName>
</protein>
<dbReference type="EMBL" id="JAOTIF010000010">
    <property type="protein sequence ID" value="MCU7550161.1"/>
    <property type="molecule type" value="Genomic_DNA"/>
</dbReference>